<sequence>MLSNLITFTTILAVTSALPAGSEVSHSPFETQHQIANFDNDAGLPALAVAPIGTANSILFNGMALVQTQSTAKGVPYVDAHSAPNYAAYSKFAVPTLLQGQPAMSVDYPSSIVDHFDLGGFWYGCAAGSEESVIGVPLPCTIEIKGYKDSEGKDLVATQEFDYNIKLGDLNTQMIQAKVDKKFKGLKKVEFFVSDDTYTAALIDDVAYTVYVKKQGTHP</sequence>
<protein>
    <submittedName>
        <fullName evidence="2">Uncharacterized protein</fullName>
    </submittedName>
</protein>
<dbReference type="EMBL" id="KZ678131">
    <property type="protein sequence ID" value="PSN70612.1"/>
    <property type="molecule type" value="Genomic_DNA"/>
</dbReference>
<feature type="signal peptide" evidence="1">
    <location>
        <begin position="1"/>
        <end position="17"/>
    </location>
</feature>
<dbReference type="AlphaFoldDB" id="A0A2T2NYW7"/>
<evidence type="ECO:0000256" key="1">
    <source>
        <dbReference type="SAM" id="SignalP"/>
    </source>
</evidence>
<name>A0A2T2NYW7_CORCC</name>
<gene>
    <name evidence="2" type="ORF">BS50DRAFT_659262</name>
</gene>
<organism evidence="2 3">
    <name type="scientific">Corynespora cassiicola Philippines</name>
    <dbReference type="NCBI Taxonomy" id="1448308"/>
    <lineage>
        <taxon>Eukaryota</taxon>
        <taxon>Fungi</taxon>
        <taxon>Dikarya</taxon>
        <taxon>Ascomycota</taxon>
        <taxon>Pezizomycotina</taxon>
        <taxon>Dothideomycetes</taxon>
        <taxon>Pleosporomycetidae</taxon>
        <taxon>Pleosporales</taxon>
        <taxon>Corynesporascaceae</taxon>
        <taxon>Corynespora</taxon>
    </lineage>
</organism>
<reference evidence="2 3" key="1">
    <citation type="journal article" date="2018" name="Front. Microbiol.">
        <title>Genome-Wide Analysis of Corynespora cassiicola Leaf Fall Disease Putative Effectors.</title>
        <authorList>
            <person name="Lopez D."/>
            <person name="Ribeiro S."/>
            <person name="Label P."/>
            <person name="Fumanal B."/>
            <person name="Venisse J.S."/>
            <person name="Kohler A."/>
            <person name="de Oliveira R.R."/>
            <person name="Labutti K."/>
            <person name="Lipzen A."/>
            <person name="Lail K."/>
            <person name="Bauer D."/>
            <person name="Ohm R.A."/>
            <person name="Barry K.W."/>
            <person name="Spatafora J."/>
            <person name="Grigoriev I.V."/>
            <person name="Martin F.M."/>
            <person name="Pujade-Renaud V."/>
        </authorList>
    </citation>
    <scope>NUCLEOTIDE SEQUENCE [LARGE SCALE GENOMIC DNA]</scope>
    <source>
        <strain evidence="2 3">Philippines</strain>
    </source>
</reference>
<dbReference type="STRING" id="1448308.A0A2T2NYW7"/>
<keyword evidence="1" id="KW-0732">Signal</keyword>
<evidence type="ECO:0000313" key="2">
    <source>
        <dbReference type="EMBL" id="PSN70612.1"/>
    </source>
</evidence>
<dbReference type="OrthoDB" id="4820608at2759"/>
<feature type="chain" id="PRO_5015400963" evidence="1">
    <location>
        <begin position="18"/>
        <end position="219"/>
    </location>
</feature>
<proteinExistence type="predicted"/>
<dbReference type="Proteomes" id="UP000240883">
    <property type="component" value="Unassembled WGS sequence"/>
</dbReference>
<keyword evidence="3" id="KW-1185">Reference proteome</keyword>
<accession>A0A2T2NYW7</accession>
<evidence type="ECO:0000313" key="3">
    <source>
        <dbReference type="Proteomes" id="UP000240883"/>
    </source>
</evidence>